<evidence type="ECO:0000256" key="1">
    <source>
        <dbReference type="SAM" id="Phobius"/>
    </source>
</evidence>
<proteinExistence type="predicted"/>
<organism evidence="2 3">
    <name type="scientific">Nephila pilipes</name>
    <name type="common">Giant wood spider</name>
    <name type="synonym">Nephila maculata</name>
    <dbReference type="NCBI Taxonomy" id="299642"/>
    <lineage>
        <taxon>Eukaryota</taxon>
        <taxon>Metazoa</taxon>
        <taxon>Ecdysozoa</taxon>
        <taxon>Arthropoda</taxon>
        <taxon>Chelicerata</taxon>
        <taxon>Arachnida</taxon>
        <taxon>Araneae</taxon>
        <taxon>Araneomorphae</taxon>
        <taxon>Entelegynae</taxon>
        <taxon>Araneoidea</taxon>
        <taxon>Nephilidae</taxon>
        <taxon>Nephila</taxon>
    </lineage>
</organism>
<reference evidence="2" key="1">
    <citation type="submission" date="2020-08" db="EMBL/GenBank/DDBJ databases">
        <title>Multicomponent nature underlies the extraordinary mechanical properties of spider dragline silk.</title>
        <authorList>
            <person name="Kono N."/>
            <person name="Nakamura H."/>
            <person name="Mori M."/>
            <person name="Yoshida Y."/>
            <person name="Ohtoshi R."/>
            <person name="Malay A.D."/>
            <person name="Moran D.A.P."/>
            <person name="Tomita M."/>
            <person name="Numata K."/>
            <person name="Arakawa K."/>
        </authorList>
    </citation>
    <scope>NUCLEOTIDE SEQUENCE</scope>
</reference>
<feature type="transmembrane region" description="Helical" evidence="1">
    <location>
        <begin position="99"/>
        <end position="120"/>
    </location>
</feature>
<protein>
    <submittedName>
        <fullName evidence="2">Uncharacterized protein</fullName>
    </submittedName>
</protein>
<keyword evidence="1" id="KW-0812">Transmembrane</keyword>
<dbReference type="EMBL" id="BMAW01004908">
    <property type="protein sequence ID" value="GFS91577.1"/>
    <property type="molecule type" value="Genomic_DNA"/>
</dbReference>
<keyword evidence="1" id="KW-1133">Transmembrane helix</keyword>
<dbReference type="AlphaFoldDB" id="A0A8X6N3B7"/>
<gene>
    <name evidence="2" type="ORF">NPIL_460341</name>
</gene>
<dbReference type="Proteomes" id="UP000887013">
    <property type="component" value="Unassembled WGS sequence"/>
</dbReference>
<evidence type="ECO:0000313" key="3">
    <source>
        <dbReference type="Proteomes" id="UP000887013"/>
    </source>
</evidence>
<keyword evidence="3" id="KW-1185">Reference proteome</keyword>
<comment type="caution">
    <text evidence="2">The sequence shown here is derived from an EMBL/GenBank/DDBJ whole genome shotgun (WGS) entry which is preliminary data.</text>
</comment>
<sequence>MANKSPEYMFATDVIRYVLVEYWTGLNWMPSGIFVHQYHGSPFSPAVQRIIKETLDSNGAMLHEKYDQRFPVKNIFSHHHYEFCQELIQNEVENEDVRVIFLSMCAVLTFVTALSVLYGIKEAPDICHRAILGHFLKLRNRGSITDTFWEEMQVMCVQWQQ</sequence>
<accession>A0A8X6N3B7</accession>
<keyword evidence="1" id="KW-0472">Membrane</keyword>
<evidence type="ECO:0000313" key="2">
    <source>
        <dbReference type="EMBL" id="GFS91577.1"/>
    </source>
</evidence>
<dbReference type="OrthoDB" id="6421848at2759"/>
<name>A0A8X6N3B7_NEPPI</name>